<name>A0ACB9S1E8_9MYRT</name>
<gene>
    <name evidence="1" type="ORF">MLD38_003168</name>
</gene>
<keyword evidence="2" id="KW-1185">Reference proteome</keyword>
<dbReference type="Proteomes" id="UP001057402">
    <property type="component" value="Chromosome 2"/>
</dbReference>
<accession>A0ACB9S1E8</accession>
<protein>
    <submittedName>
        <fullName evidence="1">Uncharacterized protein</fullName>
    </submittedName>
</protein>
<organism evidence="1 2">
    <name type="scientific">Melastoma candidum</name>
    <dbReference type="NCBI Taxonomy" id="119954"/>
    <lineage>
        <taxon>Eukaryota</taxon>
        <taxon>Viridiplantae</taxon>
        <taxon>Streptophyta</taxon>
        <taxon>Embryophyta</taxon>
        <taxon>Tracheophyta</taxon>
        <taxon>Spermatophyta</taxon>
        <taxon>Magnoliopsida</taxon>
        <taxon>eudicotyledons</taxon>
        <taxon>Gunneridae</taxon>
        <taxon>Pentapetalae</taxon>
        <taxon>rosids</taxon>
        <taxon>malvids</taxon>
        <taxon>Myrtales</taxon>
        <taxon>Melastomataceae</taxon>
        <taxon>Melastomatoideae</taxon>
        <taxon>Melastomateae</taxon>
        <taxon>Melastoma</taxon>
    </lineage>
</organism>
<evidence type="ECO:0000313" key="1">
    <source>
        <dbReference type="EMBL" id="KAI4385108.1"/>
    </source>
</evidence>
<evidence type="ECO:0000313" key="2">
    <source>
        <dbReference type="Proteomes" id="UP001057402"/>
    </source>
</evidence>
<proteinExistence type="predicted"/>
<dbReference type="EMBL" id="CM042881">
    <property type="protein sequence ID" value="KAI4385108.1"/>
    <property type="molecule type" value="Genomic_DNA"/>
</dbReference>
<sequence length="525" mass="59388">MEVPTSKSTGAEKSMADRRRANRDKKIALMQDVDKLKRKLRQEENVRRAFERAFTRPLGALPRLPPYLPPYTLKLLAEVAVLEEEVARLEEQVENFRQGLYMEALYVSSGKNGEVARDYGEESPSPIRRAKHGRSKSTSKSPTELCSPSFASSCQSGPSLSTSIQKSGSSGPVRDWIRNRKRVVACPIREDDMGKENRASANLRGATTINQMAVIKSDSMDGLYHSAPNKLSEDIVRCLSSIFQRASTSKCKNGEMDSLDPFGQNTDSGKRDIGPYKHLLAIESLSVDLSRKTNSQFLIRRLRFLLRKLATAKLDGLTHQQKLAFWINIYNSCMMNAILEQGIPENPEMVIAMMQKAKIEVGGRLMNAITIEHFILRLPYHLKFTFPKAAKNEDLKARHTFGLEWSEPLVTFTLSCGSWSSPAVRVYTASKVEDELVSSKRDFLQAAVGISKTNQIMIPKLLDWYLLDFAKDMESLIDWVCLQLPEGLRKEACKCLERKKSGELLSRLVHLMPYDFSFRLLLQQQ</sequence>
<comment type="caution">
    <text evidence="1">The sequence shown here is derived from an EMBL/GenBank/DDBJ whole genome shotgun (WGS) entry which is preliminary data.</text>
</comment>
<reference evidence="2" key="1">
    <citation type="journal article" date="2023" name="Front. Plant Sci.">
        <title>Chromosomal-level genome assembly of Melastoma candidum provides insights into trichome evolution.</title>
        <authorList>
            <person name="Zhong Y."/>
            <person name="Wu W."/>
            <person name="Sun C."/>
            <person name="Zou P."/>
            <person name="Liu Y."/>
            <person name="Dai S."/>
            <person name="Zhou R."/>
        </authorList>
    </citation>
    <scope>NUCLEOTIDE SEQUENCE [LARGE SCALE GENOMIC DNA]</scope>
</reference>